<keyword evidence="2" id="KW-1185">Reference proteome</keyword>
<reference evidence="1" key="1">
    <citation type="submission" date="2022-08" db="EMBL/GenBank/DDBJ databases">
        <title>A Global Phylogenomic Analysis of the Shiitake Genus Lentinula.</title>
        <authorList>
            <consortium name="DOE Joint Genome Institute"/>
            <person name="Sierra-Patev S."/>
            <person name="Min B."/>
            <person name="Naranjo-Ortiz M."/>
            <person name="Looney B."/>
            <person name="Konkel Z."/>
            <person name="Slot J.C."/>
            <person name="Sakamoto Y."/>
            <person name="Steenwyk J.L."/>
            <person name="Rokas A."/>
            <person name="Carro J."/>
            <person name="Camarero S."/>
            <person name="Ferreira P."/>
            <person name="Molpeceres G."/>
            <person name="Ruiz-Duenas F.J."/>
            <person name="Serrano A."/>
            <person name="Henrissat B."/>
            <person name="Drula E."/>
            <person name="Hughes K.W."/>
            <person name="Mata J.L."/>
            <person name="Ishikawa N.K."/>
            <person name="Vargas-Isla R."/>
            <person name="Ushijima S."/>
            <person name="Smith C.A."/>
            <person name="Ahrendt S."/>
            <person name="Andreopoulos W."/>
            <person name="He G."/>
            <person name="Labutti K."/>
            <person name="Lipzen A."/>
            <person name="Ng V."/>
            <person name="Riley R."/>
            <person name="Sandor L."/>
            <person name="Barry K."/>
            <person name="Martinez A.T."/>
            <person name="Xiao Y."/>
            <person name="Gibbons J.G."/>
            <person name="Terashima K."/>
            <person name="Grigoriev I.V."/>
            <person name="Hibbett D.S."/>
        </authorList>
    </citation>
    <scope>NUCLEOTIDE SEQUENCE</scope>
    <source>
        <strain evidence="1">RHP3577 ss4</strain>
    </source>
</reference>
<dbReference type="Proteomes" id="UP001150217">
    <property type="component" value="Unassembled WGS sequence"/>
</dbReference>
<gene>
    <name evidence="1" type="ORF">C8R41DRAFT_437750</name>
</gene>
<dbReference type="EMBL" id="JANVFT010000050">
    <property type="protein sequence ID" value="KAJ4486470.1"/>
    <property type="molecule type" value="Genomic_DNA"/>
</dbReference>
<proteinExistence type="predicted"/>
<comment type="caution">
    <text evidence="1">The sequence shown here is derived from an EMBL/GenBank/DDBJ whole genome shotgun (WGS) entry which is preliminary data.</text>
</comment>
<name>A0ABQ8VGU5_9AGAR</name>
<evidence type="ECO:0000313" key="2">
    <source>
        <dbReference type="Proteomes" id="UP001150217"/>
    </source>
</evidence>
<accession>A0ABQ8VGU5</accession>
<protein>
    <submittedName>
        <fullName evidence="1">Uncharacterized protein</fullName>
    </submittedName>
</protein>
<organism evidence="1 2">
    <name type="scientific">Lentinula lateritia</name>
    <dbReference type="NCBI Taxonomy" id="40482"/>
    <lineage>
        <taxon>Eukaryota</taxon>
        <taxon>Fungi</taxon>
        <taxon>Dikarya</taxon>
        <taxon>Basidiomycota</taxon>
        <taxon>Agaricomycotina</taxon>
        <taxon>Agaricomycetes</taxon>
        <taxon>Agaricomycetidae</taxon>
        <taxon>Agaricales</taxon>
        <taxon>Marasmiineae</taxon>
        <taxon>Omphalotaceae</taxon>
        <taxon>Lentinula</taxon>
    </lineage>
</organism>
<evidence type="ECO:0000313" key="1">
    <source>
        <dbReference type="EMBL" id="KAJ4486470.1"/>
    </source>
</evidence>
<sequence length="207" mass="23082">MSFSMTHSVVLPYPIDHVFHTLSDADRMERLQKLTPEAQKFSLLPPDIVSLPHSALSSLTHSDTMPEGCPRPRELPPLSLDQTADSEMRTFQRTYFEFSGTVPIPFGLFNRALSVAGAQIVDEEAKVVLFESGVVAQGIKEVKLRTFRAILLPGDSNGSEEPTKSGTEVKETVWGTSPFGLSLLLKFLAPWVHRHHMELYSKLFEST</sequence>